<reference evidence="1" key="1">
    <citation type="submission" date="2017-12" db="EMBL/GenBank/DDBJ databases">
        <title>FDA dAtabase for Regulatory Grade micrObial Sequences (FDA-ARGOS): Supporting development and validation of Infectious Disease Dx tests.</title>
        <authorList>
            <person name="Campos J."/>
            <person name="Goldberg B."/>
            <person name="Tallon L."/>
            <person name="Sadzewicz L."/>
            <person name="Sengamalay N."/>
            <person name="Ott S."/>
            <person name="Godinez A."/>
            <person name="Nagaraj S."/>
            <person name="Vyas G."/>
            <person name="Aluvathingal J."/>
            <person name="Nadendla S."/>
            <person name="Geyer C."/>
            <person name="Nandy P."/>
            <person name="Hobson J."/>
            <person name="Sichtig H."/>
        </authorList>
    </citation>
    <scope>NUCLEOTIDE SEQUENCE</scope>
    <source>
        <strain evidence="1">FDAARGOS_252</strain>
        <plasmid evidence="1">unnamed7</plasmid>
    </source>
</reference>
<dbReference type="RefSeq" id="WP_080623350.1">
    <property type="nucleotide sequence ID" value="NZ_CAWMZI010000008.1"/>
</dbReference>
<dbReference type="KEGG" id="pye:A6J80_22740"/>
<name>A0A1V0GZ57_9RHOB</name>
<evidence type="ECO:0000313" key="1">
    <source>
        <dbReference type="EMBL" id="ARC39108.1"/>
    </source>
</evidence>
<sequence length="181" mass="19351">MSWGPNLAVLLAGAALLGGMMATAPGYDSTIRPFAIHAAPGEWADGRVFDARFLGGQLTREIGFQRYGQDIIRDSNGVFLIADFEVSGVTASTRVAAVWRGGSGRDYLASGRFDGAPGLLAERWFQPGLTDQTRAIFELPEDEVQGGTLILTRLLDPALDSALYLEPQGIAAVTPRQELSP</sequence>
<evidence type="ECO:0000313" key="2">
    <source>
        <dbReference type="Proteomes" id="UP000191257"/>
    </source>
</evidence>
<gene>
    <name evidence="1" type="ORF">A6J80_22740</name>
</gene>
<dbReference type="AlphaFoldDB" id="A0A1V0GZ57"/>
<organism evidence="1 2">
    <name type="scientific">Paracoccus yeei</name>
    <dbReference type="NCBI Taxonomy" id="147645"/>
    <lineage>
        <taxon>Bacteria</taxon>
        <taxon>Pseudomonadati</taxon>
        <taxon>Pseudomonadota</taxon>
        <taxon>Alphaproteobacteria</taxon>
        <taxon>Rhodobacterales</taxon>
        <taxon>Paracoccaceae</taxon>
        <taxon>Paracoccus</taxon>
    </lineage>
</organism>
<accession>A0A1V0GZ57</accession>
<dbReference type="Proteomes" id="UP000191257">
    <property type="component" value="Plasmid unnamed7"/>
</dbReference>
<proteinExistence type="predicted"/>
<protein>
    <recommendedName>
        <fullName evidence="3">DUF4352 domain-containing protein</fullName>
    </recommendedName>
</protein>
<keyword evidence="1" id="KW-0614">Plasmid</keyword>
<dbReference type="EMBL" id="CP020447">
    <property type="protein sequence ID" value="ARC39108.1"/>
    <property type="molecule type" value="Genomic_DNA"/>
</dbReference>
<evidence type="ECO:0008006" key="3">
    <source>
        <dbReference type="Google" id="ProtNLM"/>
    </source>
</evidence>
<geneLocation type="plasmid" evidence="1 2">
    <name>unnamed7</name>
</geneLocation>
<keyword evidence="2" id="KW-1185">Reference proteome</keyword>